<name>A0A0C4E2L9_MAGP6</name>
<evidence type="ECO:0000256" key="5">
    <source>
        <dbReference type="ARBA" id="ARBA00013244"/>
    </source>
</evidence>
<comment type="pathway">
    <text evidence="2 16">Glycerolipid metabolism; triacylglycerol biosynthesis.</text>
</comment>
<dbReference type="PANTHER" id="PTHR12317">
    <property type="entry name" value="DIACYLGLYCEROL O-ACYLTRANSFERASE"/>
    <property type="match status" value="1"/>
</dbReference>
<dbReference type="OMA" id="FWFTCAN"/>
<evidence type="ECO:0000256" key="13">
    <source>
        <dbReference type="ARBA" id="ARBA00023136"/>
    </source>
</evidence>
<reference evidence="19" key="5">
    <citation type="submission" date="2015-06" db="UniProtKB">
        <authorList>
            <consortium name="EnsemblFungi"/>
        </authorList>
    </citation>
    <scope>IDENTIFICATION</scope>
    <source>
        <strain evidence="19">ATCC 64411</strain>
    </source>
</reference>
<keyword evidence="6 16" id="KW-0444">Lipid biosynthesis</keyword>
<evidence type="ECO:0000313" key="20">
    <source>
        <dbReference type="Proteomes" id="UP000011715"/>
    </source>
</evidence>
<keyword evidence="11 16" id="KW-1133">Transmembrane helix</keyword>
<evidence type="ECO:0000256" key="7">
    <source>
        <dbReference type="ARBA" id="ARBA00022679"/>
    </source>
</evidence>
<keyword evidence="8 16" id="KW-0812">Transmembrane</keyword>
<comment type="similarity">
    <text evidence="4 16">Belongs to the diacylglycerol acyltransferase family.</text>
</comment>
<feature type="region of interest" description="Disordered" evidence="17">
    <location>
        <begin position="27"/>
        <end position="150"/>
    </location>
</feature>
<dbReference type="Pfam" id="PF03982">
    <property type="entry name" value="DAGAT"/>
    <property type="match status" value="1"/>
</dbReference>
<evidence type="ECO:0000256" key="17">
    <source>
        <dbReference type="SAM" id="MobiDB-lite"/>
    </source>
</evidence>
<dbReference type="PANTHER" id="PTHR12317:SF0">
    <property type="entry name" value="ACYLTRANSFERASE"/>
    <property type="match status" value="1"/>
</dbReference>
<feature type="compositionally biased region" description="Basic and acidic residues" evidence="17">
    <location>
        <begin position="1"/>
        <end position="13"/>
    </location>
</feature>
<evidence type="ECO:0000256" key="16">
    <source>
        <dbReference type="RuleBase" id="RU367023"/>
    </source>
</evidence>
<keyword evidence="7 18" id="KW-0808">Transferase</keyword>
<comment type="caution">
    <text evidence="16">Lacks conserved residue(s) required for the propagation of feature annotation.</text>
</comment>
<comment type="catalytic activity">
    <reaction evidence="15 16">
        <text>an acyl-CoA + a 1,2-diacyl-sn-glycerol = a triacyl-sn-glycerol + CoA</text>
        <dbReference type="Rhea" id="RHEA:10868"/>
        <dbReference type="ChEBI" id="CHEBI:17815"/>
        <dbReference type="ChEBI" id="CHEBI:57287"/>
        <dbReference type="ChEBI" id="CHEBI:58342"/>
        <dbReference type="ChEBI" id="CHEBI:64615"/>
        <dbReference type="EC" id="2.3.1.20"/>
    </reaction>
</comment>
<keyword evidence="9" id="KW-0319">Glycerol metabolism</keyword>
<dbReference type="GO" id="GO:0019432">
    <property type="term" value="P:triglyceride biosynthetic process"/>
    <property type="evidence" value="ECO:0007669"/>
    <property type="project" value="UniProtKB-UniRule"/>
</dbReference>
<dbReference type="GO" id="GO:0004144">
    <property type="term" value="F:diacylglycerol O-acyltransferase activity"/>
    <property type="evidence" value="ECO:0007669"/>
    <property type="project" value="UniProtKB-UniRule"/>
</dbReference>
<keyword evidence="12 16" id="KW-0443">Lipid metabolism</keyword>
<evidence type="ECO:0000256" key="12">
    <source>
        <dbReference type="ARBA" id="ARBA00023098"/>
    </source>
</evidence>
<comment type="pathway">
    <text evidence="3">Lipid metabolism.</text>
</comment>
<keyword evidence="10 16" id="KW-0256">Endoplasmic reticulum</keyword>
<evidence type="ECO:0000256" key="11">
    <source>
        <dbReference type="ARBA" id="ARBA00022989"/>
    </source>
</evidence>
<gene>
    <name evidence="18" type="ORF">MAPG_06660</name>
</gene>
<dbReference type="EnsemblFungi" id="MAPG_06660T0">
    <property type="protein sequence ID" value="MAPG_06660T0"/>
    <property type="gene ID" value="MAPG_06660"/>
</dbReference>
<reference evidence="20" key="1">
    <citation type="submission" date="2010-05" db="EMBL/GenBank/DDBJ databases">
        <title>The genome sequence of Magnaporthe poae strain ATCC 64411.</title>
        <authorList>
            <person name="Ma L.-J."/>
            <person name="Dead R."/>
            <person name="Young S."/>
            <person name="Zeng Q."/>
            <person name="Koehrsen M."/>
            <person name="Alvarado L."/>
            <person name="Berlin A."/>
            <person name="Chapman S.B."/>
            <person name="Chen Z."/>
            <person name="Freedman E."/>
            <person name="Gellesch M."/>
            <person name="Goldberg J."/>
            <person name="Griggs A."/>
            <person name="Gujja S."/>
            <person name="Heilman E.R."/>
            <person name="Heiman D."/>
            <person name="Hepburn T."/>
            <person name="Howarth C."/>
            <person name="Jen D."/>
            <person name="Larson L."/>
            <person name="Mehta T."/>
            <person name="Neiman D."/>
            <person name="Pearson M."/>
            <person name="Roberts A."/>
            <person name="Saif S."/>
            <person name="Shea T."/>
            <person name="Shenoy N."/>
            <person name="Sisk P."/>
            <person name="Stolte C."/>
            <person name="Sykes S."/>
            <person name="Walk T."/>
            <person name="White J."/>
            <person name="Yandava C."/>
            <person name="Haas B."/>
            <person name="Nusbaum C."/>
            <person name="Birren B."/>
        </authorList>
    </citation>
    <scope>NUCLEOTIDE SEQUENCE [LARGE SCALE GENOMIC DNA]</scope>
    <source>
        <strain evidence="20">ATCC 64411 / 73-15</strain>
    </source>
</reference>
<reference evidence="18" key="3">
    <citation type="submission" date="2011-03" db="EMBL/GenBank/DDBJ databases">
        <title>Annotation of Magnaporthe poae ATCC 64411.</title>
        <authorList>
            <person name="Ma L.-J."/>
            <person name="Dead R."/>
            <person name="Young S.K."/>
            <person name="Zeng Q."/>
            <person name="Gargeya S."/>
            <person name="Fitzgerald M."/>
            <person name="Haas B."/>
            <person name="Abouelleil A."/>
            <person name="Alvarado L."/>
            <person name="Arachchi H.M."/>
            <person name="Berlin A."/>
            <person name="Brown A."/>
            <person name="Chapman S.B."/>
            <person name="Chen Z."/>
            <person name="Dunbar C."/>
            <person name="Freedman E."/>
            <person name="Gearin G."/>
            <person name="Gellesch M."/>
            <person name="Goldberg J."/>
            <person name="Griggs A."/>
            <person name="Gujja S."/>
            <person name="Heiman D."/>
            <person name="Howarth C."/>
            <person name="Larson L."/>
            <person name="Lui A."/>
            <person name="MacDonald P.J.P."/>
            <person name="Mehta T."/>
            <person name="Montmayeur A."/>
            <person name="Murphy C."/>
            <person name="Neiman D."/>
            <person name="Pearson M."/>
            <person name="Priest M."/>
            <person name="Roberts A."/>
            <person name="Saif S."/>
            <person name="Shea T."/>
            <person name="Shenoy N."/>
            <person name="Sisk P."/>
            <person name="Stolte C."/>
            <person name="Sykes S."/>
            <person name="Yandava C."/>
            <person name="Wortman J."/>
            <person name="Nusbaum C."/>
            <person name="Birren B."/>
        </authorList>
    </citation>
    <scope>NUCLEOTIDE SEQUENCE</scope>
    <source>
        <strain evidence="18">ATCC 64411</strain>
    </source>
</reference>
<protein>
    <recommendedName>
        <fullName evidence="5 16">Diacylglycerol O-acyltransferase</fullName>
        <ecNumber evidence="5 16">2.3.1.20</ecNumber>
    </recommendedName>
</protein>
<dbReference type="GO" id="GO:0006071">
    <property type="term" value="P:glycerol metabolic process"/>
    <property type="evidence" value="ECO:0007669"/>
    <property type="project" value="UniProtKB-UniRule"/>
</dbReference>
<dbReference type="InterPro" id="IPR007130">
    <property type="entry name" value="DAGAT"/>
</dbReference>
<organism evidence="19 20">
    <name type="scientific">Magnaporthiopsis poae (strain ATCC 64411 / 73-15)</name>
    <name type="common">Kentucky bluegrass fungus</name>
    <name type="synonym">Magnaporthe poae</name>
    <dbReference type="NCBI Taxonomy" id="644358"/>
    <lineage>
        <taxon>Eukaryota</taxon>
        <taxon>Fungi</taxon>
        <taxon>Dikarya</taxon>
        <taxon>Ascomycota</taxon>
        <taxon>Pezizomycotina</taxon>
        <taxon>Sordariomycetes</taxon>
        <taxon>Sordariomycetidae</taxon>
        <taxon>Magnaporthales</taxon>
        <taxon>Magnaporthaceae</taxon>
        <taxon>Magnaporthiopsis</taxon>
    </lineage>
</organism>
<keyword evidence="13 16" id="KW-0472">Membrane</keyword>
<evidence type="ECO:0000256" key="9">
    <source>
        <dbReference type="ARBA" id="ARBA00022798"/>
    </source>
</evidence>
<dbReference type="GO" id="GO:0005789">
    <property type="term" value="C:endoplasmic reticulum membrane"/>
    <property type="evidence" value="ECO:0007669"/>
    <property type="project" value="UniProtKB-SubCell"/>
</dbReference>
<feature type="compositionally biased region" description="Basic residues" evidence="17">
    <location>
        <begin position="88"/>
        <end position="109"/>
    </location>
</feature>
<evidence type="ECO:0000313" key="18">
    <source>
        <dbReference type="EMBL" id="KLU87665.1"/>
    </source>
</evidence>
<dbReference type="OrthoDB" id="264532at2759"/>
<evidence type="ECO:0000256" key="4">
    <source>
        <dbReference type="ARBA" id="ARBA00005420"/>
    </source>
</evidence>
<keyword evidence="14 16" id="KW-0012">Acyltransferase</keyword>
<reference evidence="19" key="4">
    <citation type="journal article" date="2015" name="G3 (Bethesda)">
        <title>Genome sequences of three phytopathogenic species of the Magnaporthaceae family of fungi.</title>
        <authorList>
            <person name="Okagaki L.H."/>
            <person name="Nunes C.C."/>
            <person name="Sailsbery J."/>
            <person name="Clay B."/>
            <person name="Brown D."/>
            <person name="John T."/>
            <person name="Oh Y."/>
            <person name="Young N."/>
            <person name="Fitzgerald M."/>
            <person name="Haas B.J."/>
            <person name="Zeng Q."/>
            <person name="Young S."/>
            <person name="Adiconis X."/>
            <person name="Fan L."/>
            <person name="Levin J.Z."/>
            <person name="Mitchell T.K."/>
            <person name="Okubara P.A."/>
            <person name="Farman M.L."/>
            <person name="Kohn L.M."/>
            <person name="Birren B."/>
            <person name="Ma L.-J."/>
            <person name="Dean R.A."/>
        </authorList>
    </citation>
    <scope>NUCLEOTIDE SEQUENCE</scope>
    <source>
        <strain evidence="19">ATCC 64411 / 73-15</strain>
    </source>
</reference>
<sequence length="496" mass="55438">MADRERALSDPEKPSVGGDARLVELKVEGEDFPGLLPAPASPTGSPPASTTVVGSPGRRDASGPFRGAYADDSSSDGPWDRQLSNSRSARKHGHHHHHNHHSSHLRKRSTAVTKRGVRGRESPASSVGFGDDLDEKSSSDDEDSEEDERQRGWRIRLAPWNTPLHRRLQTSVVLMHCLGMGLTFSLFCFLCTMPLLWPVIIVYLGYIRLSKAGTDGKTSRRVDGLRRSRFWTYFANYFPAKLHKTADLPPTRKYIFAVHPHGIISHGAWAAFATEALGFSDKFPGITNSLLTLNGNFKTPFYREYLLAMGLLSVSKESITNALTRGGVDGEGMGNAVSIVVGGAREALEGQPRTMRLIIERRGFCRMAIRTGADLVPVLMFGENDLYAQWGPRDHPRFHRLQKKALALMGFSVPVLQGRGVFNYDFGILPHRRPLNIVIGAPIKVRQEGRGAGPDLERETEDLHKVYVKSLEDLYHRYKDVYFKDRKEELTFVDRE</sequence>
<comment type="subcellular location">
    <subcellularLocation>
        <location evidence="1 16">Endoplasmic reticulum membrane</location>
        <topology evidence="1 16">Multi-pass membrane protein</topology>
    </subcellularLocation>
</comment>
<dbReference type="EMBL" id="GL876970">
    <property type="protein sequence ID" value="KLU87665.1"/>
    <property type="molecule type" value="Genomic_DNA"/>
</dbReference>
<feature type="compositionally biased region" description="Low complexity" evidence="17">
    <location>
        <begin position="37"/>
        <end position="51"/>
    </location>
</feature>
<evidence type="ECO:0000256" key="15">
    <source>
        <dbReference type="ARBA" id="ARBA00048109"/>
    </source>
</evidence>
<dbReference type="UniPathway" id="UPA00282"/>
<dbReference type="EMBL" id="ADBL01001610">
    <property type="status" value="NOT_ANNOTATED_CDS"/>
    <property type="molecule type" value="Genomic_DNA"/>
</dbReference>
<dbReference type="eggNOG" id="KOG0831">
    <property type="taxonomic scope" value="Eukaryota"/>
</dbReference>
<feature type="region of interest" description="Disordered" evidence="17">
    <location>
        <begin position="1"/>
        <end position="20"/>
    </location>
</feature>
<dbReference type="CDD" id="cd07987">
    <property type="entry name" value="LPLAT_MGAT-like"/>
    <property type="match status" value="1"/>
</dbReference>
<evidence type="ECO:0000256" key="3">
    <source>
        <dbReference type="ARBA" id="ARBA00005189"/>
    </source>
</evidence>
<accession>A0A0C4E2L9</accession>
<evidence type="ECO:0000313" key="19">
    <source>
        <dbReference type="EnsemblFungi" id="MAPG_06660T0"/>
    </source>
</evidence>
<evidence type="ECO:0000256" key="2">
    <source>
        <dbReference type="ARBA" id="ARBA00004771"/>
    </source>
</evidence>
<keyword evidence="20" id="KW-1185">Reference proteome</keyword>
<comment type="function">
    <text evidence="16">Catalyzes the terminal and only committed step in triacylglycerol synthesis by using diacylglycerol and fatty acyl CoA as substrates.</text>
</comment>
<evidence type="ECO:0000256" key="10">
    <source>
        <dbReference type="ARBA" id="ARBA00022824"/>
    </source>
</evidence>
<dbReference type="STRING" id="644358.A0A0C4E2L9"/>
<feature type="transmembrane region" description="Helical" evidence="16">
    <location>
        <begin position="173"/>
        <end position="206"/>
    </location>
</feature>
<reference evidence="18" key="2">
    <citation type="submission" date="2010-05" db="EMBL/GenBank/DDBJ databases">
        <title>The Genome Sequence of Magnaporthe poae strain ATCC 64411.</title>
        <authorList>
            <consortium name="The Broad Institute Genome Sequencing Platform"/>
            <consortium name="Broad Institute Genome Sequencing Center for Infectious Disease"/>
            <person name="Ma L.-J."/>
            <person name="Dead R."/>
            <person name="Young S."/>
            <person name="Zeng Q."/>
            <person name="Koehrsen M."/>
            <person name="Alvarado L."/>
            <person name="Berlin A."/>
            <person name="Chapman S.B."/>
            <person name="Chen Z."/>
            <person name="Freedman E."/>
            <person name="Gellesch M."/>
            <person name="Goldberg J."/>
            <person name="Griggs A."/>
            <person name="Gujja S."/>
            <person name="Heilman E.R."/>
            <person name="Heiman D."/>
            <person name="Hepburn T."/>
            <person name="Howarth C."/>
            <person name="Jen D."/>
            <person name="Larson L."/>
            <person name="Mehta T."/>
            <person name="Neiman D."/>
            <person name="Pearson M."/>
            <person name="Roberts A."/>
            <person name="Saif S."/>
            <person name="Shea T."/>
            <person name="Shenoy N."/>
            <person name="Sisk P."/>
            <person name="Stolte C."/>
            <person name="Sykes S."/>
            <person name="Walk T."/>
            <person name="White J."/>
            <person name="Yandava C."/>
            <person name="Haas B."/>
            <person name="Nusbaum C."/>
            <person name="Birren B."/>
        </authorList>
    </citation>
    <scope>NUCLEOTIDE SEQUENCE</scope>
    <source>
        <strain evidence="18">ATCC 64411</strain>
    </source>
</reference>
<dbReference type="EC" id="2.3.1.20" evidence="5 16"/>
<evidence type="ECO:0000256" key="8">
    <source>
        <dbReference type="ARBA" id="ARBA00022692"/>
    </source>
</evidence>
<evidence type="ECO:0000256" key="14">
    <source>
        <dbReference type="ARBA" id="ARBA00023315"/>
    </source>
</evidence>
<dbReference type="AlphaFoldDB" id="A0A0C4E2L9"/>
<dbReference type="VEuPathDB" id="FungiDB:MAPG_06660"/>
<evidence type="ECO:0000256" key="1">
    <source>
        <dbReference type="ARBA" id="ARBA00004477"/>
    </source>
</evidence>
<proteinExistence type="inferred from homology"/>
<evidence type="ECO:0000256" key="6">
    <source>
        <dbReference type="ARBA" id="ARBA00022516"/>
    </source>
</evidence>
<dbReference type="Proteomes" id="UP000011715">
    <property type="component" value="Unassembled WGS sequence"/>
</dbReference>